<proteinExistence type="predicted"/>
<dbReference type="EMBL" id="JAMZMM010000282">
    <property type="protein sequence ID" value="MCP2731116.1"/>
    <property type="molecule type" value="Genomic_DNA"/>
</dbReference>
<feature type="transmembrane region" description="Helical" evidence="7">
    <location>
        <begin position="249"/>
        <end position="272"/>
    </location>
</feature>
<reference evidence="8" key="1">
    <citation type="submission" date="2022-06" db="EMBL/GenBank/DDBJ databases">
        <title>New cyanobacteria of genus Symplocastrum in benthos of Lake Baikal.</title>
        <authorList>
            <person name="Sorokovikova E."/>
            <person name="Tikhonova I."/>
            <person name="Krasnopeev A."/>
            <person name="Evseev P."/>
            <person name="Gladkikh A."/>
            <person name="Belykh O."/>
        </authorList>
    </citation>
    <scope>NUCLEOTIDE SEQUENCE</scope>
    <source>
        <strain evidence="8">BBK-W-15</strain>
    </source>
</reference>
<evidence type="ECO:0000313" key="8">
    <source>
        <dbReference type="EMBL" id="MCP2731116.1"/>
    </source>
</evidence>
<evidence type="ECO:0000256" key="2">
    <source>
        <dbReference type="ARBA" id="ARBA00022475"/>
    </source>
</evidence>
<dbReference type="InterPro" id="IPR050833">
    <property type="entry name" value="Poly_Biosynth_Transport"/>
</dbReference>
<evidence type="ECO:0000256" key="4">
    <source>
        <dbReference type="ARBA" id="ARBA00022989"/>
    </source>
</evidence>
<keyword evidence="5 7" id="KW-0472">Membrane</keyword>
<dbReference type="Proteomes" id="UP001204953">
    <property type="component" value="Unassembled WGS sequence"/>
</dbReference>
<feature type="transmembrane region" description="Helical" evidence="7">
    <location>
        <begin position="465"/>
        <end position="485"/>
    </location>
</feature>
<feature type="transmembrane region" description="Helical" evidence="7">
    <location>
        <begin position="152"/>
        <end position="179"/>
    </location>
</feature>
<keyword evidence="3 7" id="KW-0812">Transmembrane</keyword>
<comment type="caution">
    <text evidence="8">The sequence shown here is derived from an EMBL/GenBank/DDBJ whole genome shotgun (WGS) entry which is preliminary data.</text>
</comment>
<comment type="subcellular location">
    <subcellularLocation>
        <location evidence="1">Cell membrane</location>
        <topology evidence="1">Multi-pass membrane protein</topology>
    </subcellularLocation>
</comment>
<feature type="transmembrane region" description="Helical" evidence="7">
    <location>
        <begin position="438"/>
        <end position="459"/>
    </location>
</feature>
<evidence type="ECO:0000256" key="1">
    <source>
        <dbReference type="ARBA" id="ARBA00004651"/>
    </source>
</evidence>
<feature type="transmembrane region" description="Helical" evidence="7">
    <location>
        <begin position="111"/>
        <end position="131"/>
    </location>
</feature>
<dbReference type="GO" id="GO:0005886">
    <property type="term" value="C:plasma membrane"/>
    <property type="evidence" value="ECO:0007669"/>
    <property type="project" value="UniProtKB-SubCell"/>
</dbReference>
<organism evidence="8 9">
    <name type="scientific">Limnofasciculus baicalensis BBK-W-15</name>
    <dbReference type="NCBI Taxonomy" id="2699891"/>
    <lineage>
        <taxon>Bacteria</taxon>
        <taxon>Bacillati</taxon>
        <taxon>Cyanobacteriota</taxon>
        <taxon>Cyanophyceae</taxon>
        <taxon>Coleofasciculales</taxon>
        <taxon>Coleofasciculaceae</taxon>
        <taxon>Limnofasciculus</taxon>
        <taxon>Limnofasciculus baicalensis</taxon>
    </lineage>
</organism>
<dbReference type="CDD" id="cd13128">
    <property type="entry name" value="MATE_Wzx_like"/>
    <property type="match status" value="1"/>
</dbReference>
<sequence>MIIFARISPLPLLEMKHKLDPDEQTQLNQLSKEELVQIVVEARRKLKELEERIIQLSISLNLDSKTSSDLDLKHLAKDTIFALFLQLSGVVLTYLVQVCLARWMGKVEYGIYTYVVAWCLVLAIPVGLGLPRAVLRFITEYRVKEEWGKMRGLLLSSWQLTLGMGLLVAITCTIIISVFDYYYQFTYAQALIFGVWIIPLQSLLQLQEDMGRGAKSLTIAYGPSKVLWPILLLGGSFCLFQWQEKTLTSIPMIDMTIATLVGVVLLQLAFIWQSFAQEITSASTIYARRQWLGVALPLLFHRAFREILRQIDIIMVGSFLGVATAGIYNAAANTALWVSFILQTVNLVVAPTFTHLYTQKDRIGLQKVVLAASIWIFWPSLIIAGVLIIFAQPILALFGEEFVTANWSLKILVIGQLTNALCGSVGNLMVMTGYQNQVLIVSGSCALINVVLNAIAIPILGMDGAALATAFTLIVYNVWCSFLVVKNIKIFPSIISSFFHRDILTINENLKDNN</sequence>
<keyword evidence="6" id="KW-0175">Coiled coil</keyword>
<protein>
    <submittedName>
        <fullName evidence="8">Flippase</fullName>
    </submittedName>
</protein>
<feature type="transmembrane region" description="Helical" evidence="7">
    <location>
        <begin position="337"/>
        <end position="357"/>
    </location>
</feature>
<dbReference type="Pfam" id="PF01943">
    <property type="entry name" value="Polysacc_synt"/>
    <property type="match status" value="1"/>
</dbReference>
<evidence type="ECO:0000256" key="7">
    <source>
        <dbReference type="SAM" id="Phobius"/>
    </source>
</evidence>
<feature type="transmembrane region" description="Helical" evidence="7">
    <location>
        <begin position="185"/>
        <end position="206"/>
    </location>
</feature>
<feature type="transmembrane region" description="Helical" evidence="7">
    <location>
        <begin position="311"/>
        <end position="331"/>
    </location>
</feature>
<evidence type="ECO:0000256" key="5">
    <source>
        <dbReference type="ARBA" id="ARBA00023136"/>
    </source>
</evidence>
<keyword evidence="2" id="KW-1003">Cell membrane</keyword>
<feature type="transmembrane region" description="Helical" evidence="7">
    <location>
        <begin position="226"/>
        <end position="243"/>
    </location>
</feature>
<feature type="transmembrane region" description="Helical" evidence="7">
    <location>
        <begin position="411"/>
        <end position="431"/>
    </location>
</feature>
<evidence type="ECO:0000256" key="6">
    <source>
        <dbReference type="SAM" id="Coils"/>
    </source>
</evidence>
<feature type="transmembrane region" description="Helical" evidence="7">
    <location>
        <begin position="80"/>
        <end position="105"/>
    </location>
</feature>
<keyword evidence="4 7" id="KW-1133">Transmembrane helix</keyword>
<keyword evidence="9" id="KW-1185">Reference proteome</keyword>
<name>A0AAE3KPS2_9CYAN</name>
<accession>A0AAE3KPS2</accession>
<feature type="coiled-coil region" evidence="6">
    <location>
        <begin position="32"/>
        <end position="59"/>
    </location>
</feature>
<evidence type="ECO:0000313" key="9">
    <source>
        <dbReference type="Proteomes" id="UP001204953"/>
    </source>
</evidence>
<evidence type="ECO:0000256" key="3">
    <source>
        <dbReference type="ARBA" id="ARBA00022692"/>
    </source>
</evidence>
<dbReference type="PANTHER" id="PTHR30250">
    <property type="entry name" value="PST FAMILY PREDICTED COLANIC ACID TRANSPORTER"/>
    <property type="match status" value="1"/>
</dbReference>
<dbReference type="PANTHER" id="PTHR30250:SF11">
    <property type="entry name" value="O-ANTIGEN TRANSPORTER-RELATED"/>
    <property type="match status" value="1"/>
</dbReference>
<gene>
    <name evidence="8" type="ORF">NJ959_22065</name>
</gene>
<dbReference type="AlphaFoldDB" id="A0AAE3KPS2"/>
<dbReference type="InterPro" id="IPR002797">
    <property type="entry name" value="Polysacc_synth"/>
</dbReference>
<feature type="transmembrane region" description="Helical" evidence="7">
    <location>
        <begin position="369"/>
        <end position="391"/>
    </location>
</feature>